<dbReference type="Pfam" id="PF00176">
    <property type="entry name" value="SNF2-rel_dom"/>
    <property type="match status" value="1"/>
</dbReference>
<dbReference type="AlphaFoldDB" id="A0A0S4L769"/>
<dbReference type="InterPro" id="IPR038718">
    <property type="entry name" value="SNF2-like_sf"/>
</dbReference>
<name>A0A0S4L769_9BACT</name>
<evidence type="ECO:0000259" key="5">
    <source>
        <dbReference type="PROSITE" id="PS51194"/>
    </source>
</evidence>
<accession>A0A0S4L769</accession>
<evidence type="ECO:0000256" key="2">
    <source>
        <dbReference type="PROSITE-ProRule" id="PRU00325"/>
    </source>
</evidence>
<reference evidence="6 7" key="1">
    <citation type="submission" date="2015-10" db="EMBL/GenBank/DDBJ databases">
        <authorList>
            <person name="Gilbert D.G."/>
        </authorList>
    </citation>
    <scope>NUCLEOTIDE SEQUENCE [LARGE SCALE GENOMIC DNA]</scope>
    <source>
        <strain evidence="6">COMA1</strain>
    </source>
</reference>
<dbReference type="PROSITE" id="PS51194">
    <property type="entry name" value="HELICASE_CTER"/>
    <property type="match status" value="1"/>
</dbReference>
<dbReference type="Proteomes" id="UP000199032">
    <property type="component" value="Unassembled WGS sequence"/>
</dbReference>
<evidence type="ECO:0000259" key="4">
    <source>
        <dbReference type="PROSITE" id="PS51192"/>
    </source>
</evidence>
<dbReference type="SMART" id="SM00487">
    <property type="entry name" value="DEXDc"/>
    <property type="match status" value="1"/>
</dbReference>
<evidence type="ECO:0000256" key="1">
    <source>
        <dbReference type="ARBA" id="ARBA00022801"/>
    </source>
</evidence>
<dbReference type="InterPro" id="IPR000330">
    <property type="entry name" value="SNF2_N"/>
</dbReference>
<organism evidence="6 7">
    <name type="scientific">Candidatus Nitrospira nitrosa</name>
    <dbReference type="NCBI Taxonomy" id="1742972"/>
    <lineage>
        <taxon>Bacteria</taxon>
        <taxon>Pseudomonadati</taxon>
        <taxon>Nitrospirota</taxon>
        <taxon>Nitrospiria</taxon>
        <taxon>Nitrospirales</taxon>
        <taxon>Nitrospiraceae</taxon>
        <taxon>Nitrospira</taxon>
    </lineage>
</organism>
<dbReference type="InterPro" id="IPR007527">
    <property type="entry name" value="Znf_SWIM"/>
</dbReference>
<keyword evidence="6" id="KW-0547">Nucleotide-binding</keyword>
<dbReference type="SUPFAM" id="SSF52540">
    <property type="entry name" value="P-loop containing nucleoside triphosphate hydrolases"/>
    <property type="match status" value="2"/>
</dbReference>
<dbReference type="CDD" id="cd18793">
    <property type="entry name" value="SF2_C_SNF"/>
    <property type="match status" value="1"/>
</dbReference>
<keyword evidence="2" id="KW-0863">Zinc-finger</keyword>
<dbReference type="PROSITE" id="PS51192">
    <property type="entry name" value="HELICASE_ATP_BIND_1"/>
    <property type="match status" value="1"/>
</dbReference>
<keyword evidence="1" id="KW-0378">Hydrolase</keyword>
<dbReference type="PROSITE" id="PS50966">
    <property type="entry name" value="ZF_SWIM"/>
    <property type="match status" value="1"/>
</dbReference>
<proteinExistence type="predicted"/>
<dbReference type="Pfam" id="PF00271">
    <property type="entry name" value="Helicase_C"/>
    <property type="match status" value="1"/>
</dbReference>
<dbReference type="InterPro" id="IPR049730">
    <property type="entry name" value="SNF2/RAD54-like_C"/>
</dbReference>
<dbReference type="GO" id="GO:0004386">
    <property type="term" value="F:helicase activity"/>
    <property type="evidence" value="ECO:0007669"/>
    <property type="project" value="UniProtKB-KW"/>
</dbReference>
<feature type="domain" description="Helicase C-terminal" evidence="5">
    <location>
        <begin position="1034"/>
        <end position="1190"/>
    </location>
</feature>
<dbReference type="GO" id="GO:0005524">
    <property type="term" value="F:ATP binding"/>
    <property type="evidence" value="ECO:0007669"/>
    <property type="project" value="InterPro"/>
</dbReference>
<keyword evidence="2" id="KW-0479">Metal-binding</keyword>
<feature type="domain" description="SWIM-type" evidence="3">
    <location>
        <begin position="88"/>
        <end position="125"/>
    </location>
</feature>
<protein>
    <submittedName>
        <fullName evidence="6">Putative Helicase</fullName>
    </submittedName>
</protein>
<keyword evidence="6" id="KW-0067">ATP-binding</keyword>
<evidence type="ECO:0000259" key="3">
    <source>
        <dbReference type="PROSITE" id="PS50966"/>
    </source>
</evidence>
<dbReference type="InterPro" id="IPR014001">
    <property type="entry name" value="Helicase_ATP-bd"/>
</dbReference>
<dbReference type="InterPro" id="IPR001650">
    <property type="entry name" value="Helicase_C-like"/>
</dbReference>
<dbReference type="Gene3D" id="3.40.50.10810">
    <property type="entry name" value="Tandem AAA-ATPase domain"/>
    <property type="match status" value="1"/>
</dbReference>
<dbReference type="GO" id="GO:0016787">
    <property type="term" value="F:hydrolase activity"/>
    <property type="evidence" value="ECO:0007669"/>
    <property type="project" value="UniProtKB-KW"/>
</dbReference>
<dbReference type="PANTHER" id="PTHR10799">
    <property type="entry name" value="SNF2/RAD54 HELICASE FAMILY"/>
    <property type="match status" value="1"/>
</dbReference>
<dbReference type="RefSeq" id="WP_090743779.1">
    <property type="nucleotide sequence ID" value="NZ_CZQA01000001.1"/>
</dbReference>
<keyword evidence="6" id="KW-0347">Helicase</keyword>
<keyword evidence="2" id="KW-0862">Zinc</keyword>
<dbReference type="InterPro" id="IPR027417">
    <property type="entry name" value="P-loop_NTPase"/>
</dbReference>
<gene>
    <name evidence="6" type="ORF">COMA1_10716</name>
</gene>
<dbReference type="EMBL" id="CZQA01000001">
    <property type="protein sequence ID" value="CUS32601.1"/>
    <property type="molecule type" value="Genomic_DNA"/>
</dbReference>
<evidence type="ECO:0000313" key="6">
    <source>
        <dbReference type="EMBL" id="CUS32601.1"/>
    </source>
</evidence>
<dbReference type="GO" id="GO:0008270">
    <property type="term" value="F:zinc ion binding"/>
    <property type="evidence" value="ECO:0007669"/>
    <property type="project" value="UniProtKB-KW"/>
</dbReference>
<evidence type="ECO:0000313" key="7">
    <source>
        <dbReference type="Proteomes" id="UP000199032"/>
    </source>
</evidence>
<sequence length="1203" mass="135272">MRKKPASRFRTTYSPPAEATVSPIAQTPAAAALLAAFRNLAVNDVYTMAPKASVVRGHDYYRRQRLQHYVWSKDGATLTAHVQGTVLYEVVFSLDDGFLSAFCDCPAWEFDCPCKHVLCACFTTKHLLVPETFQLSDREQAHLAALRSDLLGVPIQTGVPSKGRTLESGYEIVIDASLPSPQLSIHRNGVRLAAGWVPDLPTELRPLLHPSWFSSTYGDDPLLRYLDLAKRRFPIVLKVDQDSLVLQWAPTVACQSKTELALSGEAVRIRAVCVADGTVLDRIVRFRSFVVDVNGRRLLLLEDEGGWASFLSLRNAIQRADSPYGRSGLDEAPYAVVLPPNEGHRRWQGLHHELEFTIPRQEFQSSQIDLIFKQADDTLDDLLFRGNGSETLVRLSVAGSVSEEREYALTLRPLLDESGAPTTAWRLQAQCRQGETWCAPSASTFSFIRALEQGRAVSGPLRTQKRKAVLYELFFRLLTVGEAKERDLHIKTALDQTDWVRSIRLEAARWLKQHLAVYARPDVRLQIDAGRWGLHTIDKSREGWLYQVPFEIFGPEAFRGMTSHDAMLIDSRVLFPRLPALLEKLTMVGTTLLYEEKPLRSVRWDCSVHVGHQDRQETGIDWFEIKPEIRCDGIAIDEDEWRTVLQRGGLIGGEGGLRLLDGPSMERLRAIFDLTVSAPVNRESTLVVRVPRLQILDWLALREQGIHVSLPDEDEAVLAGLLGFVRIEEPPLPKELHATLRPYQQDGYAWLAFLYAHRFGACLADDMGLGKTIQTICLLAAIREGRLKAARGVKGPHLVVVPTSLLFNWEQELARFAPEFTVHVYSGSERTFEAGDGEIVLTTYGLVRRDIDILEQTMFHVVVFDEAQAVKNIQADTTGAVRRLKGRFKIALTGTPLENHLGEYFSVIDLCVPGLLGESDRFKTDLKRLSGPTLDRVLRRTRPFILRRTKAEILQDLPPKIEHEVFLELTDRQKALYQQTVEQVRSTIDEAYRSKTSGQAQFIALTAILKLRQVCLSPRLLTKQPEERSPKLGFLLERLTVLREEGHSALVFSQFTSFLDLVQEACIQHGLPYHRLDGSTAPAARKARVKAFQDGDQPNVFLLSLKAGGQGLNLTRASYVFHLDPWWNPAVERQASDRAHRIGQQRTVTIVRILMRHSIEEKMMALKQRKLELYDAVLAGAVRGSGQGVLTKADIDFLLSPSA</sequence>
<dbReference type="OrthoDB" id="9814088at2"/>
<dbReference type="Gene3D" id="3.40.50.300">
    <property type="entry name" value="P-loop containing nucleotide triphosphate hydrolases"/>
    <property type="match status" value="1"/>
</dbReference>
<feature type="domain" description="Helicase ATP-binding" evidence="4">
    <location>
        <begin position="752"/>
        <end position="914"/>
    </location>
</feature>
<dbReference type="STRING" id="1742972.COMA1_10716"/>
<keyword evidence="7" id="KW-1185">Reference proteome</keyword>
<dbReference type="SMART" id="SM00490">
    <property type="entry name" value="HELICc"/>
    <property type="match status" value="1"/>
</dbReference>